<feature type="domain" description="Large ribosomal subunit protein uL30-like ferredoxin-like fold" evidence="6">
    <location>
        <begin position="10"/>
        <end position="60"/>
    </location>
</feature>
<dbReference type="PATRIC" id="fig|1286631.3.peg.3567"/>
<name>A0A059KH18_9BURK</name>
<dbReference type="Gene3D" id="3.30.1390.20">
    <property type="entry name" value="Ribosomal protein L30, ferredoxin-like fold domain"/>
    <property type="match status" value="1"/>
</dbReference>
<gene>
    <name evidence="5" type="primary">rpmD</name>
    <name evidence="7" type="ORF">X805_36590</name>
</gene>
<dbReference type="eggNOG" id="COG1841">
    <property type="taxonomic scope" value="Bacteria"/>
</dbReference>
<dbReference type="InterPro" id="IPR036919">
    <property type="entry name" value="Ribo_uL30_ferredoxin-like_sf"/>
</dbReference>
<evidence type="ECO:0000256" key="1">
    <source>
        <dbReference type="ARBA" id="ARBA00007594"/>
    </source>
</evidence>
<comment type="subunit">
    <text evidence="2 5">Part of the 50S ribosomal subunit.</text>
</comment>
<dbReference type="GO" id="GO:0003735">
    <property type="term" value="F:structural constituent of ribosome"/>
    <property type="evidence" value="ECO:0007669"/>
    <property type="project" value="InterPro"/>
</dbReference>
<comment type="caution">
    <text evidence="7">The sequence shown here is derived from an EMBL/GenBank/DDBJ whole genome shotgun (WGS) entry which is preliminary data.</text>
</comment>
<keyword evidence="4 5" id="KW-0687">Ribonucleoprotein</keyword>
<dbReference type="InterPro" id="IPR016082">
    <property type="entry name" value="Ribosomal_uL30_ferredoxin-like"/>
</dbReference>
<dbReference type="InterPro" id="IPR005996">
    <property type="entry name" value="Ribosomal_uL30_bac-type"/>
</dbReference>
<evidence type="ECO:0000256" key="4">
    <source>
        <dbReference type="ARBA" id="ARBA00023274"/>
    </source>
</evidence>
<keyword evidence="8" id="KW-1185">Reference proteome</keyword>
<keyword evidence="3 5" id="KW-0689">Ribosomal protein</keyword>
<dbReference type="CDD" id="cd01658">
    <property type="entry name" value="Ribosomal_L30"/>
    <property type="match status" value="1"/>
</dbReference>
<dbReference type="PANTHER" id="PTHR15892:SF2">
    <property type="entry name" value="LARGE RIBOSOMAL SUBUNIT PROTEIN UL30M"/>
    <property type="match status" value="1"/>
</dbReference>
<dbReference type="GO" id="GO:0006412">
    <property type="term" value="P:translation"/>
    <property type="evidence" value="ECO:0007669"/>
    <property type="project" value="UniProtKB-UniRule"/>
</dbReference>
<dbReference type="STRING" id="34103.SAMN05421778_12321"/>
<evidence type="ECO:0000259" key="6">
    <source>
        <dbReference type="Pfam" id="PF00327"/>
    </source>
</evidence>
<dbReference type="GO" id="GO:0022625">
    <property type="term" value="C:cytosolic large ribosomal subunit"/>
    <property type="evidence" value="ECO:0007669"/>
    <property type="project" value="TreeGrafter"/>
</dbReference>
<dbReference type="FunFam" id="3.30.1390.20:FF:000001">
    <property type="entry name" value="50S ribosomal protein L30"/>
    <property type="match status" value="1"/>
</dbReference>
<dbReference type="PIRSF" id="PIRSF002211">
    <property type="entry name" value="Ribosomal_L30_bac-type"/>
    <property type="match status" value="1"/>
</dbReference>
<dbReference type="EMBL" id="AZRA01000117">
    <property type="protein sequence ID" value="KDB50751.1"/>
    <property type="molecule type" value="Genomic_DNA"/>
</dbReference>
<dbReference type="Pfam" id="PF00327">
    <property type="entry name" value="Ribosomal_L30"/>
    <property type="match status" value="1"/>
</dbReference>
<protein>
    <recommendedName>
        <fullName evidence="5">Large ribosomal subunit protein uL30</fullName>
    </recommendedName>
</protein>
<dbReference type="RefSeq" id="WP_037485067.1">
    <property type="nucleotide sequence ID" value="NZ_AZRA01000117.1"/>
</dbReference>
<evidence type="ECO:0000256" key="5">
    <source>
        <dbReference type="HAMAP-Rule" id="MF_01371"/>
    </source>
</evidence>
<organism evidence="7 8">
    <name type="scientific">Sphaerotilus natans subsp. natans DSM 6575</name>
    <dbReference type="NCBI Taxonomy" id="1286631"/>
    <lineage>
        <taxon>Bacteria</taxon>
        <taxon>Pseudomonadati</taxon>
        <taxon>Pseudomonadota</taxon>
        <taxon>Betaproteobacteria</taxon>
        <taxon>Burkholderiales</taxon>
        <taxon>Sphaerotilaceae</taxon>
        <taxon>Sphaerotilus</taxon>
    </lineage>
</organism>
<comment type="similarity">
    <text evidence="1 5">Belongs to the universal ribosomal protein uL30 family.</text>
</comment>
<evidence type="ECO:0000313" key="7">
    <source>
        <dbReference type="EMBL" id="KDB50751.1"/>
    </source>
</evidence>
<accession>A0A059KH18</accession>
<sequence>MSENTDKKTVKVKLVKSPISTRASHRATVRGLGLRKLNSESVLEDTPAVRGMINKISYLVKVL</sequence>
<dbReference type="HAMAP" id="MF_01371_B">
    <property type="entry name" value="Ribosomal_uL30_B"/>
    <property type="match status" value="1"/>
</dbReference>
<dbReference type="AlphaFoldDB" id="A0A059KH18"/>
<proteinExistence type="inferred from homology"/>
<evidence type="ECO:0000256" key="3">
    <source>
        <dbReference type="ARBA" id="ARBA00022980"/>
    </source>
</evidence>
<dbReference type="SUPFAM" id="SSF55129">
    <property type="entry name" value="Ribosomal protein L30p/L7e"/>
    <property type="match status" value="1"/>
</dbReference>
<reference evidence="7 8" key="1">
    <citation type="journal article" date="2014" name="FEMS Microbiol. Ecol.">
        <title>Sphaerotilus natans encrusted with nanoball-shaped Fe(III) oxide minerals formed by nitrate-reducing mixotrophic Fe(II) oxidation.</title>
        <authorList>
            <person name="Park S."/>
            <person name="Kim D.H."/>
            <person name="Lee J.H."/>
            <person name="Hur H.G."/>
        </authorList>
    </citation>
    <scope>NUCLEOTIDE SEQUENCE [LARGE SCALE GENOMIC DNA]</scope>
    <source>
        <strain evidence="7 8">DSM 6575</strain>
    </source>
</reference>
<dbReference type="NCBIfam" id="TIGR01308">
    <property type="entry name" value="rpmD_bact"/>
    <property type="match status" value="1"/>
</dbReference>
<evidence type="ECO:0000256" key="2">
    <source>
        <dbReference type="ARBA" id="ARBA00011838"/>
    </source>
</evidence>
<dbReference type="Proteomes" id="UP000026714">
    <property type="component" value="Unassembled WGS sequence"/>
</dbReference>
<evidence type="ECO:0000313" key="8">
    <source>
        <dbReference type="Proteomes" id="UP000026714"/>
    </source>
</evidence>
<dbReference type="PANTHER" id="PTHR15892">
    <property type="entry name" value="MITOCHONDRIAL RIBOSOMAL PROTEIN L30"/>
    <property type="match status" value="1"/>
</dbReference>